<comment type="caution">
    <text evidence="1">The sequence shown here is derived from an EMBL/GenBank/DDBJ whole genome shotgun (WGS) entry which is preliminary data.</text>
</comment>
<proteinExistence type="predicted"/>
<dbReference type="AlphaFoldDB" id="A0A9P7VP32"/>
<dbReference type="OrthoDB" id="3058840at2759"/>
<keyword evidence="2" id="KW-1185">Reference proteome</keyword>
<evidence type="ECO:0000313" key="1">
    <source>
        <dbReference type="EMBL" id="KAG7443399.1"/>
    </source>
</evidence>
<gene>
    <name evidence="1" type="ORF">BT62DRAFT_935012</name>
</gene>
<organism evidence="1 2">
    <name type="scientific">Guyanagaster necrorhizus</name>
    <dbReference type="NCBI Taxonomy" id="856835"/>
    <lineage>
        <taxon>Eukaryota</taxon>
        <taxon>Fungi</taxon>
        <taxon>Dikarya</taxon>
        <taxon>Basidiomycota</taxon>
        <taxon>Agaricomycotina</taxon>
        <taxon>Agaricomycetes</taxon>
        <taxon>Agaricomycetidae</taxon>
        <taxon>Agaricales</taxon>
        <taxon>Marasmiineae</taxon>
        <taxon>Physalacriaceae</taxon>
        <taxon>Guyanagaster</taxon>
    </lineage>
</organism>
<accession>A0A9P7VP32</accession>
<dbReference type="Proteomes" id="UP000812287">
    <property type="component" value="Unassembled WGS sequence"/>
</dbReference>
<dbReference type="GeneID" id="66109134"/>
<dbReference type="RefSeq" id="XP_043036899.1">
    <property type="nucleotide sequence ID" value="XM_043186837.1"/>
</dbReference>
<name>A0A9P7VP32_9AGAR</name>
<protein>
    <submittedName>
        <fullName evidence="1">Uncharacterized protein</fullName>
    </submittedName>
</protein>
<evidence type="ECO:0000313" key="2">
    <source>
        <dbReference type="Proteomes" id="UP000812287"/>
    </source>
</evidence>
<sequence length="286" mass="32765">MISQEYMYSNPYLPPISRGRILPTKRAEFRLQDRLERLDAVASDIVANQNIGIPSLEAMEADLRQSARDFNYIKERTAELEDEHSRNLSRLYDKHTEEYFDDALGRYHSFDETQVNLPGCENGPQESAVAGQIESLSYNRFMHSYFIQPWNEDIRREREARLVRLSPWRILQGRCDPDSFPVKASPPWPSTGMYTPGPIVHQTDGGAWGGVKSTYPFPQSIAAWNSMPPGEKVRVSRYLTAPGALRTKMETKYGWSKERVQMLLEAYAKDDSFKAYVTASLITVNI</sequence>
<dbReference type="EMBL" id="MU250545">
    <property type="protein sequence ID" value="KAG7443399.1"/>
    <property type="molecule type" value="Genomic_DNA"/>
</dbReference>
<reference evidence="1" key="1">
    <citation type="submission" date="2020-11" db="EMBL/GenBank/DDBJ databases">
        <title>Adaptations for nitrogen fixation in a non-lichenized fungal sporocarp promotes dispersal by wood-feeding termites.</title>
        <authorList>
            <consortium name="DOE Joint Genome Institute"/>
            <person name="Koch R.A."/>
            <person name="Yoon G."/>
            <person name="Arayal U."/>
            <person name="Lail K."/>
            <person name="Amirebrahimi M."/>
            <person name="Labutti K."/>
            <person name="Lipzen A."/>
            <person name="Riley R."/>
            <person name="Barry K."/>
            <person name="Henrissat B."/>
            <person name="Grigoriev I.V."/>
            <person name="Herr J.R."/>
            <person name="Aime M.C."/>
        </authorList>
    </citation>
    <scope>NUCLEOTIDE SEQUENCE</scope>
    <source>
        <strain evidence="1">MCA 3950</strain>
    </source>
</reference>